<comment type="caution">
    <text evidence="1">The sequence shown here is derived from an EMBL/GenBank/DDBJ whole genome shotgun (WGS) entry which is preliminary data.</text>
</comment>
<name>A0A6I2L1K3_9BURK</name>
<dbReference type="RefSeq" id="WP_154379045.1">
    <property type="nucleotide sequence ID" value="NZ_WKJK01000009.1"/>
</dbReference>
<keyword evidence="2" id="KW-1185">Reference proteome</keyword>
<sequence>MKRFPFPVMLKVSYPELDFANRWCWQKFGPRDGECSQVHSEYRTCFNSEPHQHSGTWTSNWFEKVDYDFGFNEWYFSSIGDRDMFIAGLDEMNWGENYSR</sequence>
<protein>
    <submittedName>
        <fullName evidence="1">Uncharacterized protein</fullName>
    </submittedName>
</protein>
<reference evidence="1 2" key="1">
    <citation type="submission" date="2019-11" db="EMBL/GenBank/DDBJ databases">
        <title>Novel species isolated from a subtropical stream in China.</title>
        <authorList>
            <person name="Lu H."/>
        </authorList>
    </citation>
    <scope>NUCLEOTIDE SEQUENCE [LARGE SCALE GENOMIC DNA]</scope>
    <source>
        <strain evidence="1 2">FT80W</strain>
    </source>
</reference>
<proteinExistence type="predicted"/>
<dbReference type="Proteomes" id="UP000433309">
    <property type="component" value="Unassembled WGS sequence"/>
</dbReference>
<dbReference type="AlphaFoldDB" id="A0A6I2L1K3"/>
<dbReference type="EMBL" id="WKJK01000009">
    <property type="protein sequence ID" value="MRW92051.1"/>
    <property type="molecule type" value="Genomic_DNA"/>
</dbReference>
<gene>
    <name evidence="1" type="ORF">GJ699_18820</name>
</gene>
<accession>A0A6I2L1K3</accession>
<evidence type="ECO:0000313" key="2">
    <source>
        <dbReference type="Proteomes" id="UP000433309"/>
    </source>
</evidence>
<organism evidence="1 2">
    <name type="scientific">Duganella guangzhouensis</name>
    <dbReference type="NCBI Taxonomy" id="2666084"/>
    <lineage>
        <taxon>Bacteria</taxon>
        <taxon>Pseudomonadati</taxon>
        <taxon>Pseudomonadota</taxon>
        <taxon>Betaproteobacteria</taxon>
        <taxon>Burkholderiales</taxon>
        <taxon>Oxalobacteraceae</taxon>
        <taxon>Telluria group</taxon>
        <taxon>Duganella</taxon>
    </lineage>
</organism>
<evidence type="ECO:0000313" key="1">
    <source>
        <dbReference type="EMBL" id="MRW92051.1"/>
    </source>
</evidence>